<keyword evidence="1" id="KW-0732">Signal</keyword>
<proteinExistence type="predicted"/>
<evidence type="ECO:0000256" key="1">
    <source>
        <dbReference type="SAM" id="SignalP"/>
    </source>
</evidence>
<reference evidence="2 3" key="1">
    <citation type="journal article" date="2013" name="Curr. Biol.">
        <title>Shared signatures of parasitism and phylogenomics unite Cryptomycota and microsporidia.</title>
        <authorList>
            <person name="James T.Y."/>
            <person name="Pelin A."/>
            <person name="Bonen L."/>
            <person name="Ahrendt S."/>
            <person name="Sain D."/>
            <person name="Corradi N."/>
            <person name="Stajich J.E."/>
        </authorList>
    </citation>
    <scope>NUCLEOTIDE SEQUENCE [LARGE SCALE GENOMIC DNA]</scope>
    <source>
        <strain evidence="2 3">CSF55</strain>
    </source>
</reference>
<evidence type="ECO:0000313" key="2">
    <source>
        <dbReference type="EMBL" id="EPZ36635.1"/>
    </source>
</evidence>
<sequence length="67" mass="7711">MNREAIVNTRLLTTLICSLLKRFLCLSITTSSRTKGIVSIPKLEATMHNVFHMSDHHNYLLSRIEIK</sequence>
<organism evidence="2 3">
    <name type="scientific">Rozella allomycis (strain CSF55)</name>
    <dbReference type="NCBI Taxonomy" id="988480"/>
    <lineage>
        <taxon>Eukaryota</taxon>
        <taxon>Fungi</taxon>
        <taxon>Fungi incertae sedis</taxon>
        <taxon>Cryptomycota</taxon>
        <taxon>Cryptomycota incertae sedis</taxon>
        <taxon>Rozella</taxon>
    </lineage>
</organism>
<gene>
    <name evidence="2" type="ORF">O9G_004854</name>
</gene>
<dbReference type="EMBL" id="KE560506">
    <property type="protein sequence ID" value="EPZ36635.1"/>
    <property type="molecule type" value="Genomic_DNA"/>
</dbReference>
<feature type="chain" id="PRO_5001704991" evidence="1">
    <location>
        <begin position="28"/>
        <end position="67"/>
    </location>
</feature>
<dbReference type="HOGENOM" id="CLU_2813837_0_0_1"/>
<accession>A0A075B248</accession>
<protein>
    <submittedName>
        <fullName evidence="2">Uncharacterized protein</fullName>
    </submittedName>
</protein>
<evidence type="ECO:0000313" key="3">
    <source>
        <dbReference type="Proteomes" id="UP000030755"/>
    </source>
</evidence>
<name>A0A075B248_ROZAC</name>
<dbReference type="AlphaFoldDB" id="A0A075B248"/>
<keyword evidence="3" id="KW-1185">Reference proteome</keyword>
<feature type="signal peptide" evidence="1">
    <location>
        <begin position="1"/>
        <end position="27"/>
    </location>
</feature>
<dbReference type="Proteomes" id="UP000030755">
    <property type="component" value="Unassembled WGS sequence"/>
</dbReference>